<keyword evidence="4" id="KW-0496">Mitochondrion</keyword>
<accession>A0AAW2I8D7</accession>
<keyword evidence="3" id="KW-0689">Ribosomal protein</keyword>
<dbReference type="PANTHER" id="PTHR28595">
    <property type="entry name" value="39S RIBOSOMAL PROTEIN L54, MITOCHONDRIAL"/>
    <property type="match status" value="1"/>
</dbReference>
<evidence type="ECO:0000256" key="1">
    <source>
        <dbReference type="ARBA" id="ARBA00004173"/>
    </source>
</evidence>
<evidence type="ECO:0000256" key="6">
    <source>
        <dbReference type="ARBA" id="ARBA00033752"/>
    </source>
</evidence>
<dbReference type="GO" id="GO:0005762">
    <property type="term" value="C:mitochondrial large ribosomal subunit"/>
    <property type="evidence" value="ECO:0007669"/>
    <property type="project" value="TreeGrafter"/>
</dbReference>
<gene>
    <name evidence="8" type="ORF">PYX00_000230</name>
</gene>
<organism evidence="8">
    <name type="scientific">Menopon gallinae</name>
    <name type="common">poultry shaft louse</name>
    <dbReference type="NCBI Taxonomy" id="328185"/>
    <lineage>
        <taxon>Eukaryota</taxon>
        <taxon>Metazoa</taxon>
        <taxon>Ecdysozoa</taxon>
        <taxon>Arthropoda</taxon>
        <taxon>Hexapoda</taxon>
        <taxon>Insecta</taxon>
        <taxon>Pterygota</taxon>
        <taxon>Neoptera</taxon>
        <taxon>Paraneoptera</taxon>
        <taxon>Psocodea</taxon>
        <taxon>Troctomorpha</taxon>
        <taxon>Phthiraptera</taxon>
        <taxon>Amblycera</taxon>
        <taxon>Menoponidae</taxon>
        <taxon>Menopon</taxon>
    </lineage>
</organism>
<sequence length="133" mass="15568">MALAKYIPCRLNNFHQIISNNTRTYCVGVKSLGKKLKTKNIQTESVVVVPTETDPQKLAQYVCGTNLTTDEEPVKIKPDSEYPDWLWSIHTGKPLKLKDMDPNTLEYWLEVKRISVKTEKYLRSLYPRYRNYK</sequence>
<reference evidence="8" key="1">
    <citation type="journal article" date="2024" name="Gigascience">
        <title>Chromosome-level genome of the poultry shaft louse Menopon gallinae provides insight into the host-switching and adaptive evolution of parasitic lice.</title>
        <authorList>
            <person name="Xu Y."/>
            <person name="Ma L."/>
            <person name="Liu S."/>
            <person name="Liang Y."/>
            <person name="Liu Q."/>
            <person name="He Z."/>
            <person name="Tian L."/>
            <person name="Duan Y."/>
            <person name="Cai W."/>
            <person name="Li H."/>
            <person name="Song F."/>
        </authorList>
    </citation>
    <scope>NUCLEOTIDE SEQUENCE</scope>
    <source>
        <strain evidence="8">Cailab_2023a</strain>
    </source>
</reference>
<evidence type="ECO:0000256" key="3">
    <source>
        <dbReference type="ARBA" id="ARBA00022980"/>
    </source>
</evidence>
<dbReference type="PANTHER" id="PTHR28595:SF1">
    <property type="entry name" value="LARGE RIBOSOMAL SUBUNIT PROTEIN ML54"/>
    <property type="match status" value="1"/>
</dbReference>
<dbReference type="GO" id="GO:0003735">
    <property type="term" value="F:structural constituent of ribosome"/>
    <property type="evidence" value="ECO:0007669"/>
    <property type="project" value="TreeGrafter"/>
</dbReference>
<comment type="subcellular location">
    <subcellularLocation>
        <location evidence="1">Mitochondrion</location>
    </subcellularLocation>
</comment>
<dbReference type="EMBL" id="JARGDH010000001">
    <property type="protein sequence ID" value="KAL0278400.1"/>
    <property type="molecule type" value="Genomic_DNA"/>
</dbReference>
<name>A0AAW2I8D7_9NEOP</name>
<evidence type="ECO:0000256" key="5">
    <source>
        <dbReference type="ARBA" id="ARBA00023274"/>
    </source>
</evidence>
<comment type="caution">
    <text evidence="8">The sequence shown here is derived from an EMBL/GenBank/DDBJ whole genome shotgun (WGS) entry which is preliminary data.</text>
</comment>
<keyword evidence="2" id="KW-0809">Transit peptide</keyword>
<dbReference type="AlphaFoldDB" id="A0AAW2I8D7"/>
<comment type="similarity">
    <text evidence="6">Belongs to the mitochondrion-specific ribosomal protein mL54 family.</text>
</comment>
<keyword evidence="5" id="KW-0687">Ribonucleoprotein</keyword>
<evidence type="ECO:0000256" key="4">
    <source>
        <dbReference type="ARBA" id="ARBA00023128"/>
    </source>
</evidence>
<evidence type="ECO:0000256" key="2">
    <source>
        <dbReference type="ARBA" id="ARBA00022946"/>
    </source>
</evidence>
<evidence type="ECO:0000313" key="8">
    <source>
        <dbReference type="EMBL" id="KAL0278400.1"/>
    </source>
</evidence>
<proteinExistence type="inferred from homology"/>
<dbReference type="InterPro" id="IPR013870">
    <property type="entry name" value="Ribosomal_mL54"/>
</dbReference>
<dbReference type="Pfam" id="PF08561">
    <property type="entry name" value="Ribosomal_L37"/>
    <property type="match status" value="1"/>
</dbReference>
<evidence type="ECO:0000256" key="7">
    <source>
        <dbReference type="ARBA" id="ARBA00035179"/>
    </source>
</evidence>
<protein>
    <recommendedName>
        <fullName evidence="7">Large ribosomal subunit protein mL54</fullName>
    </recommendedName>
</protein>